<keyword evidence="2" id="KW-1185">Reference proteome</keyword>
<sequence>MLNKPGRPKNHKIHYTYVVWADRSGSSISCYDISIKRRLNPLDEVRIPIYKRITETKTKKNETENQNQVDAQPFKTGAQDDFLDFDMNLQQNEEETENLVESNLINFMEFDDNFFYDNLDHNNIDDPNEFSIANWFN</sequence>
<evidence type="ECO:0000313" key="2">
    <source>
        <dbReference type="Proteomes" id="UP001470230"/>
    </source>
</evidence>
<name>A0ABR2KNI7_9EUKA</name>
<protein>
    <submittedName>
        <fullName evidence="1">Uncharacterized protein</fullName>
    </submittedName>
</protein>
<reference evidence="1 2" key="1">
    <citation type="submission" date="2024-04" db="EMBL/GenBank/DDBJ databases">
        <title>Tritrichomonas musculus Genome.</title>
        <authorList>
            <person name="Alves-Ferreira E."/>
            <person name="Grigg M."/>
            <person name="Lorenzi H."/>
            <person name="Galac M."/>
        </authorList>
    </citation>
    <scope>NUCLEOTIDE SEQUENCE [LARGE SCALE GENOMIC DNA]</scope>
    <source>
        <strain evidence="1 2">EAF2021</strain>
    </source>
</reference>
<dbReference type="EMBL" id="JAPFFF010000004">
    <property type="protein sequence ID" value="KAK8892679.1"/>
    <property type="molecule type" value="Genomic_DNA"/>
</dbReference>
<proteinExistence type="predicted"/>
<accession>A0ABR2KNI7</accession>
<comment type="caution">
    <text evidence="1">The sequence shown here is derived from an EMBL/GenBank/DDBJ whole genome shotgun (WGS) entry which is preliminary data.</text>
</comment>
<dbReference type="Proteomes" id="UP001470230">
    <property type="component" value="Unassembled WGS sequence"/>
</dbReference>
<organism evidence="1 2">
    <name type="scientific">Tritrichomonas musculus</name>
    <dbReference type="NCBI Taxonomy" id="1915356"/>
    <lineage>
        <taxon>Eukaryota</taxon>
        <taxon>Metamonada</taxon>
        <taxon>Parabasalia</taxon>
        <taxon>Tritrichomonadida</taxon>
        <taxon>Tritrichomonadidae</taxon>
        <taxon>Tritrichomonas</taxon>
    </lineage>
</organism>
<gene>
    <name evidence="1" type="ORF">M9Y10_029919</name>
</gene>
<evidence type="ECO:0000313" key="1">
    <source>
        <dbReference type="EMBL" id="KAK8892679.1"/>
    </source>
</evidence>